<comment type="caution">
    <text evidence="2">The sequence shown here is derived from an EMBL/GenBank/DDBJ whole genome shotgun (WGS) entry which is preliminary data.</text>
</comment>
<evidence type="ECO:0000259" key="1">
    <source>
        <dbReference type="Pfam" id="PF02492"/>
    </source>
</evidence>
<evidence type="ECO:0000313" key="3">
    <source>
        <dbReference type="Proteomes" id="UP000780801"/>
    </source>
</evidence>
<dbReference type="Pfam" id="PF02492">
    <property type="entry name" value="cobW"/>
    <property type="match status" value="1"/>
</dbReference>
<dbReference type="InterPro" id="IPR051316">
    <property type="entry name" value="Zinc-reg_GTPase_activator"/>
</dbReference>
<protein>
    <recommendedName>
        <fullName evidence="1">CobW/HypB/UreG nucleotide-binding domain-containing protein</fullName>
    </recommendedName>
</protein>
<dbReference type="AlphaFoldDB" id="A0A9P6KIR3"/>
<organism evidence="2 3">
    <name type="scientific">Lunasporangiospora selenospora</name>
    <dbReference type="NCBI Taxonomy" id="979761"/>
    <lineage>
        <taxon>Eukaryota</taxon>
        <taxon>Fungi</taxon>
        <taxon>Fungi incertae sedis</taxon>
        <taxon>Mucoromycota</taxon>
        <taxon>Mortierellomycotina</taxon>
        <taxon>Mortierellomycetes</taxon>
        <taxon>Mortierellales</taxon>
        <taxon>Mortierellaceae</taxon>
        <taxon>Lunasporangiospora</taxon>
    </lineage>
</organism>
<dbReference type="OrthoDB" id="272672at2759"/>
<name>A0A9P6KIR3_9FUNG</name>
<sequence length="373" mass="41023">MSVPPPPTNMISKGDQTPVTVFTGFVGVGKTTIILSLLDSMPKDYRFCLLKNEFGDVNGPIAWQIRELADDGFVLDSILNVVDCVNFNGYADNSYTAQLQAQYTDLVLLTKHEGLSERDIDRVIDRVNDLNTDAPKVFVNKNEPISPDLIFGLDTKLFDLKGVVDPNADGMQAGAGGNGGEQHHSNEFDTIEVRCFDSKLGGITLESLEKFLKTLAKDEVYRLKGFVRLLGNISADVENSSLAATALDVEHKEAATTVCIVNHAFGKWTIVPIPKEKEAGLMKKDCCSSNEHEHEHSSGSTCHAGKGLPELHLIFMGDLRALKYKLIHGCGSAYGNGHASCHFRPTHEVIDWEDPLPETYNNFVTEMLAKKQK</sequence>
<proteinExistence type="predicted"/>
<dbReference type="SUPFAM" id="SSF52540">
    <property type="entry name" value="P-loop containing nucleoside triphosphate hydrolases"/>
    <property type="match status" value="1"/>
</dbReference>
<gene>
    <name evidence="2" type="ORF">BGW38_005042</name>
</gene>
<dbReference type="EMBL" id="JAABOA010000032">
    <property type="protein sequence ID" value="KAF9586433.1"/>
    <property type="molecule type" value="Genomic_DNA"/>
</dbReference>
<dbReference type="InterPro" id="IPR027417">
    <property type="entry name" value="P-loop_NTPase"/>
</dbReference>
<dbReference type="PANTHER" id="PTHR13748">
    <property type="entry name" value="COBW-RELATED"/>
    <property type="match status" value="1"/>
</dbReference>
<feature type="domain" description="CobW/HypB/UreG nucleotide-binding" evidence="1">
    <location>
        <begin position="18"/>
        <end position="58"/>
    </location>
</feature>
<dbReference type="Gene3D" id="3.40.50.300">
    <property type="entry name" value="P-loop containing nucleotide triphosphate hydrolases"/>
    <property type="match status" value="2"/>
</dbReference>
<keyword evidence="3" id="KW-1185">Reference proteome</keyword>
<accession>A0A9P6KIR3</accession>
<dbReference type="GO" id="GO:0005737">
    <property type="term" value="C:cytoplasm"/>
    <property type="evidence" value="ECO:0007669"/>
    <property type="project" value="TreeGrafter"/>
</dbReference>
<dbReference type="PANTHER" id="PTHR13748:SF62">
    <property type="entry name" value="COBW DOMAIN-CONTAINING PROTEIN"/>
    <property type="match status" value="1"/>
</dbReference>
<dbReference type="InterPro" id="IPR003495">
    <property type="entry name" value="CobW/HypB/UreG_nucleotide-bd"/>
</dbReference>
<evidence type="ECO:0000313" key="2">
    <source>
        <dbReference type="EMBL" id="KAF9586433.1"/>
    </source>
</evidence>
<dbReference type="Proteomes" id="UP000780801">
    <property type="component" value="Unassembled WGS sequence"/>
</dbReference>
<reference evidence="2" key="1">
    <citation type="journal article" date="2020" name="Fungal Divers.">
        <title>Resolving the Mortierellaceae phylogeny through synthesis of multi-gene phylogenetics and phylogenomics.</title>
        <authorList>
            <person name="Vandepol N."/>
            <person name="Liber J."/>
            <person name="Desiro A."/>
            <person name="Na H."/>
            <person name="Kennedy M."/>
            <person name="Barry K."/>
            <person name="Grigoriev I.V."/>
            <person name="Miller A.N."/>
            <person name="O'Donnell K."/>
            <person name="Stajich J.E."/>
            <person name="Bonito G."/>
        </authorList>
    </citation>
    <scope>NUCLEOTIDE SEQUENCE</scope>
    <source>
        <strain evidence="2">KOD1015</strain>
    </source>
</reference>